<protein>
    <submittedName>
        <fullName evidence="2">Uncharacterized protein</fullName>
    </submittedName>
</protein>
<dbReference type="VEuPathDB" id="FungiDB:RhiirFUN_026112"/>
<name>A0A2I1H3X4_9GLOM</name>
<sequence length="277" mass="31621">MVSKISTICYIHDSNERIYARIYGFKEITPVSRLDVNDATKIIYLKIKAFIPSDKNIETRIEDFEKGDIICLREKFVACAGWYTINATIDGMDFNTMPPMDLSVMLISFESINQNMRSTTAIIVGLIKYEPPVIDDTTQEEIAAGKHVVKLEDISLVSTNRNNTNGQSLNLPWMNAQSTGEGSRTRTNRTPRGATPRTSRRGRTTLAQMSQPRNQNFPSALEANPILNMSTSPINNESSVPHKILKIKRFNDYFEEYDSHFQICILFVEMRRIIYIH</sequence>
<feature type="region of interest" description="Disordered" evidence="1">
    <location>
        <begin position="167"/>
        <end position="204"/>
    </location>
</feature>
<dbReference type="VEuPathDB" id="FungiDB:RhiirFUN_007271"/>
<dbReference type="VEuPathDB" id="FungiDB:FUN_009910"/>
<dbReference type="VEuPathDB" id="FungiDB:RhiirA1_445017"/>
<reference evidence="2 3" key="1">
    <citation type="submission" date="2015-10" db="EMBL/GenBank/DDBJ databases">
        <title>Genome analyses suggest a sexual origin of heterokaryosis in a supposedly ancient asexual fungus.</title>
        <authorList>
            <person name="Ropars J."/>
            <person name="Sedzielewska K."/>
            <person name="Noel J."/>
            <person name="Charron P."/>
            <person name="Farinelli L."/>
            <person name="Marton T."/>
            <person name="Kruger M."/>
            <person name="Pelin A."/>
            <person name="Brachmann A."/>
            <person name="Corradi N."/>
        </authorList>
    </citation>
    <scope>NUCLEOTIDE SEQUENCE [LARGE SCALE GENOMIC DNA]</scope>
    <source>
        <strain evidence="2 3">A4</strain>
    </source>
</reference>
<gene>
    <name evidence="2" type="ORF">RhiirA4_499180</name>
</gene>
<evidence type="ECO:0000313" key="2">
    <source>
        <dbReference type="EMBL" id="PKY53534.1"/>
    </source>
</evidence>
<dbReference type="EMBL" id="LLXI01001409">
    <property type="protein sequence ID" value="PKY53534.1"/>
    <property type="molecule type" value="Genomic_DNA"/>
</dbReference>
<dbReference type="Proteomes" id="UP000234323">
    <property type="component" value="Unassembled WGS sequence"/>
</dbReference>
<dbReference type="AlphaFoldDB" id="A0A2I1H3X4"/>
<evidence type="ECO:0000256" key="1">
    <source>
        <dbReference type="SAM" id="MobiDB-lite"/>
    </source>
</evidence>
<proteinExistence type="predicted"/>
<evidence type="ECO:0000313" key="3">
    <source>
        <dbReference type="Proteomes" id="UP000234323"/>
    </source>
</evidence>
<feature type="compositionally biased region" description="Polar residues" evidence="1">
    <location>
        <begin position="167"/>
        <end position="182"/>
    </location>
</feature>
<keyword evidence="3" id="KW-1185">Reference proteome</keyword>
<comment type="caution">
    <text evidence="2">The sequence shown here is derived from an EMBL/GenBank/DDBJ whole genome shotgun (WGS) entry which is preliminary data.</text>
</comment>
<dbReference type="VEuPathDB" id="FungiDB:FUN_024874"/>
<accession>A0A2I1H3X4</accession>
<organism evidence="2 3">
    <name type="scientific">Rhizophagus irregularis</name>
    <dbReference type="NCBI Taxonomy" id="588596"/>
    <lineage>
        <taxon>Eukaryota</taxon>
        <taxon>Fungi</taxon>
        <taxon>Fungi incertae sedis</taxon>
        <taxon>Mucoromycota</taxon>
        <taxon>Glomeromycotina</taxon>
        <taxon>Glomeromycetes</taxon>
        <taxon>Glomerales</taxon>
        <taxon>Glomeraceae</taxon>
        <taxon>Rhizophagus</taxon>
    </lineage>
</organism>